<keyword evidence="2" id="KW-1185">Reference proteome</keyword>
<gene>
    <name evidence="1" type="ORF">FIESC28_09803</name>
</gene>
<dbReference type="EMBL" id="QKXC01000261">
    <property type="protein sequence ID" value="RBR09584.1"/>
    <property type="molecule type" value="Genomic_DNA"/>
</dbReference>
<name>A0A366QXG3_9HYPO</name>
<reference evidence="1 2" key="1">
    <citation type="submission" date="2018-06" db="EMBL/GenBank/DDBJ databases">
        <title>Fusarium incarnatum-equiseti species complex species 28.</title>
        <authorList>
            <person name="Gardiner D.M."/>
        </authorList>
    </citation>
    <scope>NUCLEOTIDE SEQUENCE [LARGE SCALE GENOMIC DNA]</scope>
    <source>
        <strain evidence="1 2">FIESC_28</strain>
    </source>
</reference>
<dbReference type="Proteomes" id="UP000253153">
    <property type="component" value="Unassembled WGS sequence"/>
</dbReference>
<sequence length="220" mass="25011">MKPYVAPTWSWLNMDAPVVYDPEFRVKWRDTKCVETLEVSVQSEDLNALHSFTSSTLRLRGIVLRGCLTNCAEKDLGLAGSDRGSDVDPNGFKLKNLLTRPGRDPVEEVAVQIDWDEYQLSVAEDPQRYSRLQKERSSELLILPFRFRTISFAHGLVLCPLKIAKDETTCVRLGVFRFMKEGFPTFIRETLGLPEDSFGNDEIDLKDARLSGLVQEVCIH</sequence>
<dbReference type="AlphaFoldDB" id="A0A366QXG3"/>
<proteinExistence type="predicted"/>
<comment type="caution">
    <text evidence="1">The sequence shown here is derived from an EMBL/GenBank/DDBJ whole genome shotgun (WGS) entry which is preliminary data.</text>
</comment>
<dbReference type="OrthoDB" id="5362512at2759"/>
<organism evidence="1 2">
    <name type="scientific">Fusarium coffeatum</name>
    <dbReference type="NCBI Taxonomy" id="231269"/>
    <lineage>
        <taxon>Eukaryota</taxon>
        <taxon>Fungi</taxon>
        <taxon>Dikarya</taxon>
        <taxon>Ascomycota</taxon>
        <taxon>Pezizomycotina</taxon>
        <taxon>Sordariomycetes</taxon>
        <taxon>Hypocreomycetidae</taxon>
        <taxon>Hypocreales</taxon>
        <taxon>Nectriaceae</taxon>
        <taxon>Fusarium</taxon>
        <taxon>Fusarium incarnatum-equiseti species complex</taxon>
    </lineage>
</organism>
<evidence type="ECO:0000313" key="2">
    <source>
        <dbReference type="Proteomes" id="UP000253153"/>
    </source>
</evidence>
<protein>
    <submittedName>
        <fullName evidence="1">Uncharacterized protein</fullName>
    </submittedName>
</protein>
<dbReference type="GeneID" id="41999234"/>
<dbReference type="RefSeq" id="XP_031012001.1">
    <property type="nucleotide sequence ID" value="XM_031163938.1"/>
</dbReference>
<evidence type="ECO:0000313" key="1">
    <source>
        <dbReference type="EMBL" id="RBR09584.1"/>
    </source>
</evidence>
<accession>A0A366QXG3</accession>